<gene>
    <name evidence="5" type="ORF">AMTR_s00001p00071750</name>
</gene>
<dbReference type="PANTHER" id="PTHR10209">
    <property type="entry name" value="OXIDOREDUCTASE, 2OG-FE II OXYGENASE FAMILY PROTEIN"/>
    <property type="match status" value="1"/>
</dbReference>
<proteinExistence type="predicted"/>
<keyword evidence="6" id="KW-1185">Reference proteome</keyword>
<name>W1NLS5_AMBTC</name>
<dbReference type="PANTHER" id="PTHR10209:SF230">
    <property type="entry name" value="SCOPOLETIN 8-HYDROXYLASE"/>
    <property type="match status" value="1"/>
</dbReference>
<keyword evidence="1" id="KW-0479">Metal-binding</keyword>
<dbReference type="AlphaFoldDB" id="W1NLS5"/>
<evidence type="ECO:0000256" key="3">
    <source>
        <dbReference type="ARBA" id="ARBA00023004"/>
    </source>
</evidence>
<sequence length="175" mass="20251">MVASSENSLALFELDEDELFDFVVKKGHGVKGLVDSGISHIPCRYIHPPYKLADLKKVSNFPTLPLFDLSGLCDGSIKSTIAREICEATKKFGFFQVINYGMPLELLDRLMNSTREFFRLPAEKKAYYLKEVSPFENVYYGTSFAPQAEKWFEWKDYLSMFGKEEERAFWPQECR</sequence>
<evidence type="ECO:0000256" key="1">
    <source>
        <dbReference type="ARBA" id="ARBA00022723"/>
    </source>
</evidence>
<evidence type="ECO:0000256" key="2">
    <source>
        <dbReference type="ARBA" id="ARBA00023002"/>
    </source>
</evidence>
<accession>W1NLS5</accession>
<dbReference type="Proteomes" id="UP000017836">
    <property type="component" value="Unassembled WGS sequence"/>
</dbReference>
<evidence type="ECO:0000259" key="4">
    <source>
        <dbReference type="Pfam" id="PF14226"/>
    </source>
</evidence>
<dbReference type="Pfam" id="PF14226">
    <property type="entry name" value="DIOX_N"/>
    <property type="match status" value="1"/>
</dbReference>
<evidence type="ECO:0000313" key="6">
    <source>
        <dbReference type="Proteomes" id="UP000017836"/>
    </source>
</evidence>
<dbReference type="eggNOG" id="KOG0143">
    <property type="taxonomic scope" value="Eukaryota"/>
</dbReference>
<dbReference type="Gramene" id="ERM96170">
    <property type="protein sequence ID" value="ERM96170"/>
    <property type="gene ID" value="AMTR_s00001p00071750"/>
</dbReference>
<reference evidence="6" key="1">
    <citation type="journal article" date="2013" name="Science">
        <title>The Amborella genome and the evolution of flowering plants.</title>
        <authorList>
            <consortium name="Amborella Genome Project"/>
        </authorList>
    </citation>
    <scope>NUCLEOTIDE SEQUENCE [LARGE SCALE GENOMIC DNA]</scope>
</reference>
<keyword evidence="3" id="KW-0408">Iron</keyword>
<organism evidence="5 6">
    <name type="scientific">Amborella trichopoda</name>
    <dbReference type="NCBI Taxonomy" id="13333"/>
    <lineage>
        <taxon>Eukaryota</taxon>
        <taxon>Viridiplantae</taxon>
        <taxon>Streptophyta</taxon>
        <taxon>Embryophyta</taxon>
        <taxon>Tracheophyta</taxon>
        <taxon>Spermatophyta</taxon>
        <taxon>Magnoliopsida</taxon>
        <taxon>Amborellales</taxon>
        <taxon>Amborellaceae</taxon>
        <taxon>Amborella</taxon>
    </lineage>
</organism>
<dbReference type="InterPro" id="IPR026992">
    <property type="entry name" value="DIOX_N"/>
</dbReference>
<dbReference type="EMBL" id="KI397142">
    <property type="protein sequence ID" value="ERM96170.1"/>
    <property type="molecule type" value="Genomic_DNA"/>
</dbReference>
<protein>
    <recommendedName>
        <fullName evidence="4">Non-haem dioxygenase N-terminal domain-containing protein</fullName>
    </recommendedName>
</protein>
<dbReference type="GO" id="GO:0046872">
    <property type="term" value="F:metal ion binding"/>
    <property type="evidence" value="ECO:0007669"/>
    <property type="project" value="UniProtKB-KW"/>
</dbReference>
<feature type="domain" description="Non-haem dioxygenase N-terminal" evidence="4">
    <location>
        <begin position="64"/>
        <end position="163"/>
    </location>
</feature>
<dbReference type="OMA" id="ICMNDEE"/>
<dbReference type="SUPFAM" id="SSF51197">
    <property type="entry name" value="Clavaminate synthase-like"/>
    <property type="match status" value="1"/>
</dbReference>
<evidence type="ECO:0000313" key="5">
    <source>
        <dbReference type="EMBL" id="ERM96170.1"/>
    </source>
</evidence>
<dbReference type="Gene3D" id="2.60.120.330">
    <property type="entry name" value="B-lactam Antibiotic, Isopenicillin N Synthase, Chain"/>
    <property type="match status" value="1"/>
</dbReference>
<keyword evidence="2" id="KW-0560">Oxidoreductase</keyword>
<dbReference type="HOGENOM" id="CLU_010119_11_1_1"/>
<dbReference type="InterPro" id="IPR027443">
    <property type="entry name" value="IPNS-like_sf"/>
</dbReference>
<dbReference type="GO" id="GO:0016491">
    <property type="term" value="F:oxidoreductase activity"/>
    <property type="evidence" value="ECO:0007669"/>
    <property type="project" value="UniProtKB-KW"/>
</dbReference>